<evidence type="ECO:0000313" key="1">
    <source>
        <dbReference type="EMBL" id="KAJ9124642.1"/>
    </source>
</evidence>
<organism evidence="1 2">
    <name type="scientific">Naganishia onofrii</name>
    <dbReference type="NCBI Taxonomy" id="1851511"/>
    <lineage>
        <taxon>Eukaryota</taxon>
        <taxon>Fungi</taxon>
        <taxon>Dikarya</taxon>
        <taxon>Basidiomycota</taxon>
        <taxon>Agaricomycotina</taxon>
        <taxon>Tremellomycetes</taxon>
        <taxon>Filobasidiales</taxon>
        <taxon>Filobasidiaceae</taxon>
        <taxon>Naganishia</taxon>
    </lineage>
</organism>
<protein>
    <submittedName>
        <fullName evidence="1">Uncharacterized protein</fullName>
    </submittedName>
</protein>
<dbReference type="Proteomes" id="UP001234202">
    <property type="component" value="Unassembled WGS sequence"/>
</dbReference>
<sequence>MFRSTILQSTRLARTPLYRGPTAAATTVRFFRPLTTSSVQWNKSTTPSGVPRSANPNADQQHLTSGAAQEVKAVIGDLAGMIAGRSPTAGGAGGKGTGVKGMAKPGEGARENVHAQGSMAEDWISTTKSLAADIPPHVLWFGLAGTLPYMGTSVTAVFLAREASRAAAGTFPLYIHMGAMLTPVPWAGLTNFSGLDLNSALAALHTVEHVQITYGAIILSFLGALHWGMEFAKYGGEIGIQRLAIGVVPVLIAWPTTFLAHGVALAAQWGGFTGMWMLDQRASIRGWTPVWYSTYRFYLSIIVGFSIIGTLAGTSYYGVGSGAIAPAGEIDVTTAKLSSMKRLDKVAAKNHRSVSGKLTGVVGGDVETEDLGPEGDAFVKFVHKTKTEEEEEEEEQAHEELASKQDTKEIDQAATSPQGFKSEIKGRTDVRDGTQDKDNSAPPADDDSGRAGR</sequence>
<comment type="caution">
    <text evidence="1">The sequence shown here is derived from an EMBL/GenBank/DDBJ whole genome shotgun (WGS) entry which is preliminary data.</text>
</comment>
<name>A0ACC2XL01_9TREE</name>
<gene>
    <name evidence="1" type="ORF">QFC24_003009</name>
</gene>
<dbReference type="EMBL" id="JASBWV010000009">
    <property type="protein sequence ID" value="KAJ9124642.1"/>
    <property type="molecule type" value="Genomic_DNA"/>
</dbReference>
<keyword evidence="2" id="KW-1185">Reference proteome</keyword>
<evidence type="ECO:0000313" key="2">
    <source>
        <dbReference type="Proteomes" id="UP001234202"/>
    </source>
</evidence>
<accession>A0ACC2XL01</accession>
<reference evidence="1" key="1">
    <citation type="submission" date="2023-04" db="EMBL/GenBank/DDBJ databases">
        <title>Draft Genome sequencing of Naganishia species isolated from polar environments using Oxford Nanopore Technology.</title>
        <authorList>
            <person name="Leo P."/>
            <person name="Venkateswaran K."/>
        </authorList>
    </citation>
    <scope>NUCLEOTIDE SEQUENCE</scope>
    <source>
        <strain evidence="1">DBVPG 5303</strain>
    </source>
</reference>
<proteinExistence type="predicted"/>